<name>A0ABU1Z2P4_9BURK</name>
<feature type="transmembrane region" description="Helical" evidence="1">
    <location>
        <begin position="189"/>
        <end position="211"/>
    </location>
</feature>
<dbReference type="InterPro" id="IPR043968">
    <property type="entry name" value="SGNH"/>
</dbReference>
<evidence type="ECO:0000256" key="1">
    <source>
        <dbReference type="SAM" id="Phobius"/>
    </source>
</evidence>
<evidence type="ECO:0000313" key="5">
    <source>
        <dbReference type="Proteomes" id="UP001180536"/>
    </source>
</evidence>
<feature type="transmembrane region" description="Helical" evidence="1">
    <location>
        <begin position="272"/>
        <end position="291"/>
    </location>
</feature>
<feature type="transmembrane region" description="Helical" evidence="1">
    <location>
        <begin position="166"/>
        <end position="182"/>
    </location>
</feature>
<feature type="transmembrane region" description="Helical" evidence="1">
    <location>
        <begin position="94"/>
        <end position="114"/>
    </location>
</feature>
<feature type="transmembrane region" description="Helical" evidence="1">
    <location>
        <begin position="376"/>
        <end position="394"/>
    </location>
</feature>
<protein>
    <submittedName>
        <fullName evidence="4">Peptidoglycan/LPS O-acetylase OafA/YrhL</fullName>
    </submittedName>
</protein>
<feature type="transmembrane region" description="Helical" evidence="1">
    <location>
        <begin position="248"/>
        <end position="266"/>
    </location>
</feature>
<comment type="caution">
    <text evidence="4">The sequence shown here is derived from an EMBL/GenBank/DDBJ whole genome shotgun (WGS) entry which is preliminary data.</text>
</comment>
<dbReference type="PANTHER" id="PTHR23028:SF53">
    <property type="entry name" value="ACYL_TRANSF_3 DOMAIN-CONTAINING PROTEIN"/>
    <property type="match status" value="1"/>
</dbReference>
<reference evidence="4 5" key="1">
    <citation type="submission" date="2023-07" db="EMBL/GenBank/DDBJ databases">
        <title>Sorghum-associated microbial communities from plants grown in Nebraska, USA.</title>
        <authorList>
            <person name="Schachtman D."/>
        </authorList>
    </citation>
    <scope>NUCLEOTIDE SEQUENCE [LARGE SCALE GENOMIC DNA]</scope>
    <source>
        <strain evidence="4 5">BE310</strain>
    </source>
</reference>
<gene>
    <name evidence="4" type="ORF">J2X16_000201</name>
</gene>
<proteinExistence type="predicted"/>
<feature type="transmembrane region" description="Helical" evidence="1">
    <location>
        <begin position="223"/>
        <end position="241"/>
    </location>
</feature>
<feature type="transmembrane region" description="Helical" evidence="1">
    <location>
        <begin position="311"/>
        <end position="332"/>
    </location>
</feature>
<evidence type="ECO:0000313" key="4">
    <source>
        <dbReference type="EMBL" id="MDR7294880.1"/>
    </source>
</evidence>
<dbReference type="SUPFAM" id="SSF52266">
    <property type="entry name" value="SGNH hydrolase"/>
    <property type="match status" value="1"/>
</dbReference>
<keyword evidence="1" id="KW-0472">Membrane</keyword>
<evidence type="ECO:0000259" key="2">
    <source>
        <dbReference type="Pfam" id="PF01757"/>
    </source>
</evidence>
<feature type="domain" description="SGNH" evidence="3">
    <location>
        <begin position="421"/>
        <end position="651"/>
    </location>
</feature>
<dbReference type="Pfam" id="PF01757">
    <property type="entry name" value="Acyl_transf_3"/>
    <property type="match status" value="1"/>
</dbReference>
<keyword evidence="5" id="KW-1185">Reference proteome</keyword>
<accession>A0ABU1Z2P4</accession>
<dbReference type="PANTHER" id="PTHR23028">
    <property type="entry name" value="ACETYLTRANSFERASE"/>
    <property type="match status" value="1"/>
</dbReference>
<dbReference type="InterPro" id="IPR050879">
    <property type="entry name" value="Acyltransferase_3"/>
</dbReference>
<organism evidence="4 5">
    <name type="scientific">Pelomonas aquatica</name>
    <dbReference type="NCBI Taxonomy" id="431058"/>
    <lineage>
        <taxon>Bacteria</taxon>
        <taxon>Pseudomonadati</taxon>
        <taxon>Pseudomonadota</taxon>
        <taxon>Betaproteobacteria</taxon>
        <taxon>Burkholderiales</taxon>
        <taxon>Sphaerotilaceae</taxon>
        <taxon>Roseateles</taxon>
    </lineage>
</organism>
<keyword evidence="1" id="KW-0812">Transmembrane</keyword>
<feature type="transmembrane region" description="Helical" evidence="1">
    <location>
        <begin position="338"/>
        <end position="356"/>
    </location>
</feature>
<feature type="transmembrane region" description="Helical" evidence="1">
    <location>
        <begin position="45"/>
        <end position="73"/>
    </location>
</feature>
<evidence type="ECO:0000259" key="3">
    <source>
        <dbReference type="Pfam" id="PF19040"/>
    </source>
</evidence>
<dbReference type="InterPro" id="IPR002656">
    <property type="entry name" value="Acyl_transf_3_dom"/>
</dbReference>
<dbReference type="Pfam" id="PF19040">
    <property type="entry name" value="SGNH"/>
    <property type="match status" value="1"/>
</dbReference>
<feature type="domain" description="Acyltransferase 3" evidence="2">
    <location>
        <begin position="27"/>
        <end position="356"/>
    </location>
</feature>
<sequence>MSATSASLALGAQSHPGGVLATTRFNPGLQGMRGVAILLVLLNHAAVPGFGGGYVGVDVFFVISGYLIGGLLLRELETKSGLDLWAFYARRVRRLLPAAALVLAVTVVGIRLLYAPQEQDELLSSARAAALYAGNLWFASRPTDYFGGHTEANPALHLWSLAVEEQFYLFWPLLMLLAVRLFRGTPRAVTGGLLLVLGGLSFAACVVVSLINFKYTFFLTPFRIWEFAVGMAISVWPGLAARWSGRAVAAMGWVAVGTLCAVSLLFDGRMRFPGFWAAFPVAAAALLLVVVQHGRQSMVGRLLQSSGIRQLGDCSYSVYLWHWPVLIGAAVIVPEPAAWMTVCLLALSVGLGWLSYRFVEQPFMHALFPALSARQVVLAGLGLCVAVAAGAQFTRKFIHVGPEQERFERAARWDLTEATGCLTLADAVDQPACEYGADQPTATVVLFGDSHASQWFVPLQQLALKHQLRLVVLTKSACPSVDVPVAVYTTLGDYRECTLWRERMLQRIEAMRPAVVVMASSSGYSIEPGRWQAGLDRTVTRLQRAGVQVGYLKDIPFPGFNVPGCHARAAWRSWSIGGACTYRADDEEARIAPLATAEEAVLMRRGATFINLSRAICNEPVCRTARDGLVMFKDRNHLTEEFALSLAPDLEKPLLQLLKQSAATRQASPS</sequence>
<dbReference type="RefSeq" id="WP_310340630.1">
    <property type="nucleotide sequence ID" value="NZ_JAVDXQ010000001.1"/>
</dbReference>
<dbReference type="Proteomes" id="UP001180536">
    <property type="component" value="Unassembled WGS sequence"/>
</dbReference>
<dbReference type="EMBL" id="JAVDXQ010000001">
    <property type="protein sequence ID" value="MDR7294880.1"/>
    <property type="molecule type" value="Genomic_DNA"/>
</dbReference>
<keyword evidence="1" id="KW-1133">Transmembrane helix</keyword>